<dbReference type="CDD" id="cd01948">
    <property type="entry name" value="EAL"/>
    <property type="match status" value="1"/>
</dbReference>
<name>A0A3Q9R101_9BACI</name>
<sequence length="434" mass="49387">MVHRFLKNAKSRLGKLFDGFHPFSSRRFYPPPFILRNPILKGVTGAIHSGNEVAVLIFNLQNINELAISLGVREHSQLMKTIKKYFRLAVFNELEQRDIISLHDFYGDGLTLFIQINYERQWTFDINFITKNIVQFVENKVYQLYPKVELCLNTGYMFVDKDHYSIHDSIVKAHRQAIAITEKSLGIDGQNLVQLMNRLLIKKEVILLAQPIIDVATNEVRALEILARGPKDSPLESPMQLFSVARQTGKLYELEMMVIEKALEQLKQSKWRQDIFLNCTPMTLSNIRFTNDLKIILDKFIGISPSKITIEVTENESIEGLKYFIYNIKRLRLMGFRIAVDDTGAGYSSLQTISEIMPDIIKIDQSVIKNIDKNALKESMLKGLLLVAKEAGSLVVAEGIENEAEASVLARNNVDLAQGYFYARPATLIKGIAT</sequence>
<keyword evidence="3" id="KW-1185">Reference proteome</keyword>
<feature type="domain" description="EAL" evidence="1">
    <location>
        <begin position="189"/>
        <end position="434"/>
    </location>
</feature>
<evidence type="ECO:0000259" key="1">
    <source>
        <dbReference type="PROSITE" id="PS50883"/>
    </source>
</evidence>
<dbReference type="InterPro" id="IPR001633">
    <property type="entry name" value="EAL_dom"/>
</dbReference>
<dbReference type="GO" id="GO:0071111">
    <property type="term" value="F:cyclic-guanylate-specific phosphodiesterase activity"/>
    <property type="evidence" value="ECO:0007669"/>
    <property type="project" value="InterPro"/>
</dbReference>
<accession>A0A3Q9R101</accession>
<proteinExistence type="predicted"/>
<evidence type="ECO:0000313" key="3">
    <source>
        <dbReference type="Proteomes" id="UP000282892"/>
    </source>
</evidence>
<dbReference type="PROSITE" id="PS50883">
    <property type="entry name" value="EAL"/>
    <property type="match status" value="1"/>
</dbReference>
<dbReference type="Pfam" id="PF00563">
    <property type="entry name" value="EAL"/>
    <property type="match status" value="1"/>
</dbReference>
<dbReference type="InterPro" id="IPR050706">
    <property type="entry name" value="Cyclic-di-GMP_PDE-like"/>
</dbReference>
<dbReference type="EMBL" id="CP022572">
    <property type="protein sequence ID" value="AZU63825.1"/>
    <property type="molecule type" value="Genomic_DNA"/>
</dbReference>
<dbReference type="InterPro" id="IPR035919">
    <property type="entry name" value="EAL_sf"/>
</dbReference>
<dbReference type="STRING" id="1193713.GCA_001636315_01431"/>
<reference evidence="2 3" key="1">
    <citation type="submission" date="2017-07" db="EMBL/GenBank/DDBJ databases">
        <title>The complete genome sequence of Bacillus mesonae strain H20-5, an efficient strain improving plant abiotic stress resistance.</title>
        <authorList>
            <person name="Kim S.Y."/>
            <person name="Song H."/>
            <person name="Sang M.K."/>
            <person name="Weon H.-Y."/>
            <person name="Song J."/>
        </authorList>
    </citation>
    <scope>NUCLEOTIDE SEQUENCE [LARGE SCALE GENOMIC DNA]</scope>
    <source>
        <strain evidence="2 3">H20-5</strain>
    </source>
</reference>
<dbReference type="PANTHER" id="PTHR33121:SF76">
    <property type="entry name" value="SIGNALING PROTEIN"/>
    <property type="match status" value="1"/>
</dbReference>
<protein>
    <submittedName>
        <fullName evidence="2">Diguanylate cyclase</fullName>
    </submittedName>
</protein>
<dbReference type="Gene3D" id="3.20.20.450">
    <property type="entry name" value="EAL domain"/>
    <property type="match status" value="1"/>
</dbReference>
<evidence type="ECO:0000313" key="2">
    <source>
        <dbReference type="EMBL" id="AZU63825.1"/>
    </source>
</evidence>
<dbReference type="PANTHER" id="PTHR33121">
    <property type="entry name" value="CYCLIC DI-GMP PHOSPHODIESTERASE PDEF"/>
    <property type="match status" value="1"/>
</dbReference>
<gene>
    <name evidence="2" type="ORF">CHR53_22665</name>
</gene>
<dbReference type="OrthoDB" id="581425at2"/>
<dbReference type="AlphaFoldDB" id="A0A3Q9R101"/>
<dbReference type="RefSeq" id="WP_127490031.1">
    <property type="nucleotide sequence ID" value="NZ_CP022572.1"/>
</dbReference>
<organism evidence="2 3">
    <name type="scientific">Neobacillus mesonae</name>
    <dbReference type="NCBI Taxonomy" id="1193713"/>
    <lineage>
        <taxon>Bacteria</taxon>
        <taxon>Bacillati</taxon>
        <taxon>Bacillota</taxon>
        <taxon>Bacilli</taxon>
        <taxon>Bacillales</taxon>
        <taxon>Bacillaceae</taxon>
        <taxon>Neobacillus</taxon>
    </lineage>
</organism>
<dbReference type="Proteomes" id="UP000282892">
    <property type="component" value="Chromosome"/>
</dbReference>
<dbReference type="KEGG" id="nmk:CHR53_22665"/>
<dbReference type="SUPFAM" id="SSF141868">
    <property type="entry name" value="EAL domain-like"/>
    <property type="match status" value="1"/>
</dbReference>
<dbReference type="SMART" id="SM00052">
    <property type="entry name" value="EAL"/>
    <property type="match status" value="1"/>
</dbReference>